<dbReference type="AlphaFoldDB" id="A0ABD0J5V9"/>
<feature type="region of interest" description="Disordered" evidence="1">
    <location>
        <begin position="209"/>
        <end position="246"/>
    </location>
</feature>
<gene>
    <name evidence="3" type="ORF">BaRGS_00038560</name>
</gene>
<organism evidence="3 4">
    <name type="scientific">Batillaria attramentaria</name>
    <dbReference type="NCBI Taxonomy" id="370345"/>
    <lineage>
        <taxon>Eukaryota</taxon>
        <taxon>Metazoa</taxon>
        <taxon>Spiralia</taxon>
        <taxon>Lophotrochozoa</taxon>
        <taxon>Mollusca</taxon>
        <taxon>Gastropoda</taxon>
        <taxon>Caenogastropoda</taxon>
        <taxon>Sorbeoconcha</taxon>
        <taxon>Cerithioidea</taxon>
        <taxon>Batillariidae</taxon>
        <taxon>Batillaria</taxon>
    </lineage>
</organism>
<dbReference type="CDD" id="cd12087">
    <property type="entry name" value="TM_EGFR-like"/>
    <property type="match status" value="1"/>
</dbReference>
<feature type="compositionally biased region" description="Pro residues" evidence="1">
    <location>
        <begin position="222"/>
        <end position="235"/>
    </location>
</feature>
<evidence type="ECO:0000313" key="3">
    <source>
        <dbReference type="EMBL" id="KAK7462031.1"/>
    </source>
</evidence>
<protein>
    <submittedName>
        <fullName evidence="3">Uncharacterized protein</fullName>
    </submittedName>
</protein>
<evidence type="ECO:0000256" key="2">
    <source>
        <dbReference type="SAM" id="Phobius"/>
    </source>
</evidence>
<feature type="non-terminal residue" evidence="3">
    <location>
        <position position="1"/>
    </location>
</feature>
<feature type="transmembrane region" description="Helical" evidence="2">
    <location>
        <begin position="301"/>
        <end position="323"/>
    </location>
</feature>
<feature type="compositionally biased region" description="Low complexity" evidence="1">
    <location>
        <begin position="210"/>
        <end position="221"/>
    </location>
</feature>
<comment type="caution">
    <text evidence="3">The sequence shown here is derived from an EMBL/GenBank/DDBJ whole genome shotgun (WGS) entry which is preliminary data.</text>
</comment>
<keyword evidence="4" id="KW-1185">Reference proteome</keyword>
<keyword evidence="2" id="KW-1133">Transmembrane helix</keyword>
<name>A0ABD0J5V9_9CAEN</name>
<reference evidence="3 4" key="1">
    <citation type="journal article" date="2023" name="Sci. Data">
        <title>Genome assembly of the Korean intertidal mud-creeper Batillaria attramentaria.</title>
        <authorList>
            <person name="Patra A.K."/>
            <person name="Ho P.T."/>
            <person name="Jun S."/>
            <person name="Lee S.J."/>
            <person name="Kim Y."/>
            <person name="Won Y.J."/>
        </authorList>
    </citation>
    <scope>NUCLEOTIDE SEQUENCE [LARGE SCALE GENOMIC DNA]</scope>
    <source>
        <strain evidence="3">Wonlab-2016</strain>
    </source>
</reference>
<accession>A0ABD0J5V9</accession>
<proteinExistence type="predicted"/>
<dbReference type="Proteomes" id="UP001519460">
    <property type="component" value="Unassembled WGS sequence"/>
</dbReference>
<evidence type="ECO:0000313" key="4">
    <source>
        <dbReference type="Proteomes" id="UP001519460"/>
    </source>
</evidence>
<keyword evidence="2" id="KW-0472">Membrane</keyword>
<keyword evidence="2" id="KW-0812">Transmembrane</keyword>
<dbReference type="EMBL" id="JACVVK020000627">
    <property type="protein sequence ID" value="KAK7462031.1"/>
    <property type="molecule type" value="Genomic_DNA"/>
</dbReference>
<feature type="compositionally biased region" description="Low complexity" evidence="1">
    <location>
        <begin position="236"/>
        <end position="246"/>
    </location>
</feature>
<evidence type="ECO:0000256" key="1">
    <source>
        <dbReference type="SAM" id="MobiDB-lite"/>
    </source>
</evidence>
<sequence length="441" mass="47591">KAVFQHAWYEAPSTPGCDKNCFPVVSGVRCLAGTGGAGCWQVVSAKDILHIYDRCKDNITGVSFQCDGIPGKIDAGVKCLEGHVVDPCKHVDYTNVFNISLVRAWKSLENRAVCHCQLQSRDWQNLSITVVNLYSGTGVNRTPTLRINDQESDFSVPDGIFPETTVSSEYNLNISFDPQDQAKEARQIVEIQASSPFSVDCPPMTDIVSTTPLATYPTTSPTTPPATSPTTPPATSPTTPVQTTQMPTTQIRMTATPRAKGRTERTKTIRATTEKRGTARPTTSTERSLIESKNGVDTTTIAVIVCSIVFAVLVTGVLVGCYIRRRRRNASGSRDADNDVVDRQEVRQPTALAANNAYAYVELSLSHGESSQSQLATRQNDDGATYGALHHGGGQGLAGASEGGAIYSHVQSTDIYNTLQMDPGRRVVVDNIYNTTKAVGE</sequence>